<gene>
    <name evidence="2" type="ORF">D7D52_27120</name>
</gene>
<dbReference type="AlphaFoldDB" id="A0A386ZJR8"/>
<dbReference type="KEGG" id="nyu:D7D52_27120"/>
<dbReference type="Gene3D" id="3.40.50.720">
    <property type="entry name" value="NAD(P)-binding Rossmann-like Domain"/>
    <property type="match status" value="1"/>
</dbReference>
<dbReference type="RefSeq" id="WP_120740799.1">
    <property type="nucleotide sequence ID" value="NZ_CP032568.1"/>
</dbReference>
<dbReference type="Gene3D" id="3.90.25.10">
    <property type="entry name" value="UDP-galactose 4-epimerase, domain 1"/>
    <property type="match status" value="1"/>
</dbReference>
<dbReference type="InterPro" id="IPR016040">
    <property type="entry name" value="NAD(P)-bd_dom"/>
</dbReference>
<feature type="domain" description="NAD(P)-binding" evidence="1">
    <location>
        <begin position="6"/>
        <end position="179"/>
    </location>
</feature>
<dbReference type="SUPFAM" id="SSF51735">
    <property type="entry name" value="NAD(P)-binding Rossmann-fold domains"/>
    <property type="match status" value="1"/>
</dbReference>
<keyword evidence="3" id="KW-1185">Reference proteome</keyword>
<dbReference type="InterPro" id="IPR051604">
    <property type="entry name" value="Ergot_Alk_Oxidoreductase"/>
</dbReference>
<dbReference type="OrthoDB" id="3510772at2"/>
<dbReference type="PANTHER" id="PTHR43162">
    <property type="match status" value="1"/>
</dbReference>
<proteinExistence type="predicted"/>
<name>A0A386ZJR8_9NOCA</name>
<accession>A0A386ZJR8</accession>
<evidence type="ECO:0000259" key="1">
    <source>
        <dbReference type="Pfam" id="PF13460"/>
    </source>
</evidence>
<dbReference type="InterPro" id="IPR036291">
    <property type="entry name" value="NAD(P)-bd_dom_sf"/>
</dbReference>
<evidence type="ECO:0000313" key="2">
    <source>
        <dbReference type="EMBL" id="AYF76869.1"/>
    </source>
</evidence>
<dbReference type="EMBL" id="CP032568">
    <property type="protein sequence ID" value="AYF76869.1"/>
    <property type="molecule type" value="Genomic_DNA"/>
</dbReference>
<sequence>MIVVTGATGTIGSEVVRQLAARGAKVRAVSRNPEGARVPDGVEVVRGDYLDPESLAAAFAGAEAAFLVGQVSIEDADTDTALITAARDAGVTRLVKLSAIGTGDTLLGPFAAWHMPGERAISQSGAVWTILRPSSFASNTLSWAAPLGAGRPVPNLTGSGAQGVVDPRDIAEVAVAALLSDDHAGRIYTLTGPQALSVPEQAAILGEVLGRRLEVADIPSDQVGAALVAAGRSEEFAARAAAGNAFVRKGGNTTVTKDIEQILGRAPRTYADWARDHATQFRV</sequence>
<organism evidence="2 3">
    <name type="scientific">Nocardia yunnanensis</name>
    <dbReference type="NCBI Taxonomy" id="2382165"/>
    <lineage>
        <taxon>Bacteria</taxon>
        <taxon>Bacillati</taxon>
        <taxon>Actinomycetota</taxon>
        <taxon>Actinomycetes</taxon>
        <taxon>Mycobacteriales</taxon>
        <taxon>Nocardiaceae</taxon>
        <taxon>Nocardia</taxon>
    </lineage>
</organism>
<reference evidence="2 3" key="1">
    <citation type="submission" date="2018-09" db="EMBL/GenBank/DDBJ databases">
        <title>Nocardia yunnanensis sp. nov., an actinomycete isolated from a soil sample.</title>
        <authorList>
            <person name="Zhang J."/>
        </authorList>
    </citation>
    <scope>NUCLEOTIDE SEQUENCE [LARGE SCALE GENOMIC DNA]</scope>
    <source>
        <strain evidence="2 3">CFHS0054</strain>
    </source>
</reference>
<dbReference type="PANTHER" id="PTHR43162:SF1">
    <property type="entry name" value="PRESTALK A DIFFERENTIATION PROTEIN A"/>
    <property type="match status" value="1"/>
</dbReference>
<dbReference type="Proteomes" id="UP000267164">
    <property type="component" value="Chromosome"/>
</dbReference>
<dbReference type="Pfam" id="PF13460">
    <property type="entry name" value="NAD_binding_10"/>
    <property type="match status" value="1"/>
</dbReference>
<evidence type="ECO:0000313" key="3">
    <source>
        <dbReference type="Proteomes" id="UP000267164"/>
    </source>
</evidence>
<protein>
    <submittedName>
        <fullName evidence="2">NAD-dependent epimerase/dehydratase family protein</fullName>
    </submittedName>
</protein>